<dbReference type="Pfam" id="PF04479">
    <property type="entry name" value="RTA1"/>
    <property type="match status" value="1"/>
</dbReference>
<reference evidence="6 7" key="1">
    <citation type="submission" date="2024-09" db="EMBL/GenBank/DDBJ databases">
        <title>Rethinking Asexuality: The Enigmatic Case of Functional Sexual Genes in Lepraria (Stereocaulaceae).</title>
        <authorList>
            <person name="Doellman M."/>
            <person name="Sun Y."/>
            <person name="Barcenas-Pena A."/>
            <person name="Lumbsch H.T."/>
            <person name="Grewe F."/>
        </authorList>
    </citation>
    <scope>NUCLEOTIDE SEQUENCE [LARGE SCALE GENOMIC DNA]</scope>
    <source>
        <strain evidence="6 7">Mercado 3170</strain>
    </source>
</reference>
<dbReference type="PANTHER" id="PTHR31465:SF13">
    <property type="entry name" value="RTA1 DOMAIN PROTEIN-RELATED"/>
    <property type="match status" value="1"/>
</dbReference>
<evidence type="ECO:0000313" key="6">
    <source>
        <dbReference type="EMBL" id="KAL2044165.1"/>
    </source>
</evidence>
<comment type="subcellular location">
    <subcellularLocation>
        <location evidence="1">Membrane</location>
        <topology evidence="1">Multi-pass membrane protein</topology>
    </subcellularLocation>
</comment>
<feature type="transmembrane region" description="Helical" evidence="5">
    <location>
        <begin position="158"/>
        <end position="178"/>
    </location>
</feature>
<keyword evidence="4 5" id="KW-0472">Membrane</keyword>
<evidence type="ECO:0000256" key="2">
    <source>
        <dbReference type="ARBA" id="ARBA00022692"/>
    </source>
</evidence>
<dbReference type="Proteomes" id="UP001590950">
    <property type="component" value="Unassembled WGS sequence"/>
</dbReference>
<evidence type="ECO:0000256" key="1">
    <source>
        <dbReference type="ARBA" id="ARBA00004141"/>
    </source>
</evidence>
<gene>
    <name evidence="6" type="ORF">N7G274_002870</name>
</gene>
<accession>A0ABR4AEF1</accession>
<sequence length="344" mass="38786">MGGDYVPGSVWFYAPNKGAPVAWAIFFAVSCAVHTWQCIHYKAWKFAGLLPWTALVFTAGYIMREIGAYHFGNINVLISSICLVYAAPPFYELANYIILGRILYYVPYHSPIHPGRVLTTFGAISGIVEALNGNGASYSTNSSLSESKQKMGRDLMKAALVIQLGIITSFVWLAVYFHRRCYKANLLPDNLKSILYTLYASSALIMVRTIYRTVEYFSVATIRFGPGFDPMSMSPIIRYEWFFWVFEALLMITNSVLLNFRHPAQYLPSSNKVYLAEDGVTEIMGPGYADKRNFFITFLDPFDLIGLIQGKDKKDRYWERREEAIAPAVDDDTIAVHGGRDAKA</sequence>
<feature type="transmembrane region" description="Helical" evidence="5">
    <location>
        <begin position="46"/>
        <end position="63"/>
    </location>
</feature>
<dbReference type="InterPro" id="IPR007568">
    <property type="entry name" value="RTA1"/>
</dbReference>
<evidence type="ECO:0008006" key="8">
    <source>
        <dbReference type="Google" id="ProtNLM"/>
    </source>
</evidence>
<keyword evidence="3 5" id="KW-1133">Transmembrane helix</keyword>
<proteinExistence type="predicted"/>
<feature type="transmembrane region" description="Helical" evidence="5">
    <location>
        <begin position="193"/>
        <end position="211"/>
    </location>
</feature>
<keyword evidence="2 5" id="KW-0812">Transmembrane</keyword>
<name>A0ABR4AEF1_9LECA</name>
<protein>
    <recommendedName>
        <fullName evidence="8">RTA1 domain protein</fullName>
    </recommendedName>
</protein>
<evidence type="ECO:0000256" key="5">
    <source>
        <dbReference type="SAM" id="Phobius"/>
    </source>
</evidence>
<feature type="transmembrane region" description="Helical" evidence="5">
    <location>
        <begin position="241"/>
        <end position="260"/>
    </location>
</feature>
<dbReference type="EMBL" id="JBEFKJ010000009">
    <property type="protein sequence ID" value="KAL2044165.1"/>
    <property type="molecule type" value="Genomic_DNA"/>
</dbReference>
<evidence type="ECO:0000313" key="7">
    <source>
        <dbReference type="Proteomes" id="UP001590950"/>
    </source>
</evidence>
<evidence type="ECO:0000256" key="4">
    <source>
        <dbReference type="ARBA" id="ARBA00023136"/>
    </source>
</evidence>
<feature type="transmembrane region" description="Helical" evidence="5">
    <location>
        <begin position="20"/>
        <end position="39"/>
    </location>
</feature>
<evidence type="ECO:0000256" key="3">
    <source>
        <dbReference type="ARBA" id="ARBA00022989"/>
    </source>
</evidence>
<dbReference type="PANTHER" id="PTHR31465">
    <property type="entry name" value="PROTEIN RTA1-RELATED"/>
    <property type="match status" value="1"/>
</dbReference>
<keyword evidence="7" id="KW-1185">Reference proteome</keyword>
<comment type="caution">
    <text evidence="6">The sequence shown here is derived from an EMBL/GenBank/DDBJ whole genome shotgun (WGS) entry which is preliminary data.</text>
</comment>
<organism evidence="6 7">
    <name type="scientific">Stereocaulon virgatum</name>
    <dbReference type="NCBI Taxonomy" id="373712"/>
    <lineage>
        <taxon>Eukaryota</taxon>
        <taxon>Fungi</taxon>
        <taxon>Dikarya</taxon>
        <taxon>Ascomycota</taxon>
        <taxon>Pezizomycotina</taxon>
        <taxon>Lecanoromycetes</taxon>
        <taxon>OSLEUM clade</taxon>
        <taxon>Lecanoromycetidae</taxon>
        <taxon>Lecanorales</taxon>
        <taxon>Lecanorineae</taxon>
        <taxon>Stereocaulaceae</taxon>
        <taxon>Stereocaulon</taxon>
    </lineage>
</organism>